<gene>
    <name evidence="1" type="ORF">GCM10011511_39150</name>
</gene>
<comment type="caution">
    <text evidence="1">The sequence shown here is derived from an EMBL/GenBank/DDBJ whole genome shotgun (WGS) entry which is preliminary data.</text>
</comment>
<protein>
    <submittedName>
        <fullName evidence="1">Uncharacterized protein</fullName>
    </submittedName>
</protein>
<name>A0A8J2UFX9_9BACT</name>
<evidence type="ECO:0000313" key="2">
    <source>
        <dbReference type="Proteomes" id="UP000607559"/>
    </source>
</evidence>
<dbReference type="Proteomes" id="UP000607559">
    <property type="component" value="Unassembled WGS sequence"/>
</dbReference>
<accession>A0A8J2UFX9</accession>
<keyword evidence="2" id="KW-1185">Reference proteome</keyword>
<dbReference type="AlphaFoldDB" id="A0A8J2UFX9"/>
<sequence length="66" mass="7206">MTGEKLTPKEDDPRGLPFKVAVTSLNAVGTVVTVLEEDEPFEHPAASAAKTATNPNKRFICLYLLY</sequence>
<evidence type="ECO:0000313" key="1">
    <source>
        <dbReference type="EMBL" id="GGB11689.1"/>
    </source>
</evidence>
<reference evidence="1" key="1">
    <citation type="journal article" date="2014" name="Int. J. Syst. Evol. Microbiol.">
        <title>Complete genome sequence of Corynebacterium casei LMG S-19264T (=DSM 44701T), isolated from a smear-ripened cheese.</title>
        <authorList>
            <consortium name="US DOE Joint Genome Institute (JGI-PGF)"/>
            <person name="Walter F."/>
            <person name="Albersmeier A."/>
            <person name="Kalinowski J."/>
            <person name="Ruckert C."/>
        </authorList>
    </citation>
    <scope>NUCLEOTIDE SEQUENCE</scope>
    <source>
        <strain evidence="1">CGMCC 1.15448</strain>
    </source>
</reference>
<proteinExistence type="predicted"/>
<dbReference type="EMBL" id="BMJC01000004">
    <property type="protein sequence ID" value="GGB11689.1"/>
    <property type="molecule type" value="Genomic_DNA"/>
</dbReference>
<reference evidence="1" key="2">
    <citation type="submission" date="2020-09" db="EMBL/GenBank/DDBJ databases">
        <authorList>
            <person name="Sun Q."/>
            <person name="Zhou Y."/>
        </authorList>
    </citation>
    <scope>NUCLEOTIDE SEQUENCE</scope>
    <source>
        <strain evidence="1">CGMCC 1.15448</strain>
    </source>
</reference>
<organism evidence="1 2">
    <name type="scientific">Puia dinghuensis</name>
    <dbReference type="NCBI Taxonomy" id="1792502"/>
    <lineage>
        <taxon>Bacteria</taxon>
        <taxon>Pseudomonadati</taxon>
        <taxon>Bacteroidota</taxon>
        <taxon>Chitinophagia</taxon>
        <taxon>Chitinophagales</taxon>
        <taxon>Chitinophagaceae</taxon>
        <taxon>Puia</taxon>
    </lineage>
</organism>